<organism evidence="7 8">
    <name type="scientific">Ceratopteris richardii</name>
    <name type="common">Triangle waterfern</name>
    <dbReference type="NCBI Taxonomy" id="49495"/>
    <lineage>
        <taxon>Eukaryota</taxon>
        <taxon>Viridiplantae</taxon>
        <taxon>Streptophyta</taxon>
        <taxon>Embryophyta</taxon>
        <taxon>Tracheophyta</taxon>
        <taxon>Polypodiopsida</taxon>
        <taxon>Polypodiidae</taxon>
        <taxon>Polypodiales</taxon>
        <taxon>Pteridineae</taxon>
        <taxon>Pteridaceae</taxon>
        <taxon>Parkerioideae</taxon>
        <taxon>Ceratopteris</taxon>
    </lineage>
</organism>
<dbReference type="EMBL" id="CM035420">
    <property type="protein sequence ID" value="KAH7405543.1"/>
    <property type="molecule type" value="Genomic_DNA"/>
</dbReference>
<keyword evidence="4 6" id="KW-0472">Membrane</keyword>
<accession>A0A8T2TBB6</accession>
<dbReference type="InterPro" id="IPR008511">
    <property type="entry name" value="ROH1-like"/>
</dbReference>
<evidence type="ECO:0000256" key="6">
    <source>
        <dbReference type="SAM" id="Phobius"/>
    </source>
</evidence>
<keyword evidence="2 6" id="KW-0812">Transmembrane</keyword>
<dbReference type="OrthoDB" id="1910826at2759"/>
<evidence type="ECO:0000256" key="3">
    <source>
        <dbReference type="ARBA" id="ARBA00022989"/>
    </source>
</evidence>
<comment type="subcellular location">
    <subcellularLocation>
        <location evidence="1">Membrane</location>
        <topology evidence="1">Single-pass membrane protein</topology>
    </subcellularLocation>
</comment>
<dbReference type="GO" id="GO:0016020">
    <property type="term" value="C:membrane"/>
    <property type="evidence" value="ECO:0007669"/>
    <property type="project" value="UniProtKB-SubCell"/>
</dbReference>
<evidence type="ECO:0000256" key="2">
    <source>
        <dbReference type="ARBA" id="ARBA00022692"/>
    </source>
</evidence>
<evidence type="ECO:0000313" key="7">
    <source>
        <dbReference type="EMBL" id="KAH7405543.1"/>
    </source>
</evidence>
<evidence type="ECO:0000313" key="8">
    <source>
        <dbReference type="Proteomes" id="UP000825935"/>
    </source>
</evidence>
<comment type="similarity">
    <text evidence="5">Belongs to the ROH1 family.</text>
</comment>
<reference evidence="7" key="1">
    <citation type="submission" date="2021-08" db="EMBL/GenBank/DDBJ databases">
        <title>WGS assembly of Ceratopteris richardii.</title>
        <authorList>
            <person name="Marchant D.B."/>
            <person name="Chen G."/>
            <person name="Jenkins J."/>
            <person name="Shu S."/>
            <person name="Leebens-Mack J."/>
            <person name="Grimwood J."/>
            <person name="Schmutz J."/>
            <person name="Soltis P."/>
            <person name="Soltis D."/>
            <person name="Chen Z.-H."/>
        </authorList>
    </citation>
    <scope>NUCLEOTIDE SEQUENCE</scope>
    <source>
        <strain evidence="7">Whitten #5841</strain>
        <tissue evidence="7">Leaf</tissue>
    </source>
</reference>
<keyword evidence="3 6" id="KW-1133">Transmembrane helix</keyword>
<evidence type="ECO:0000256" key="4">
    <source>
        <dbReference type="ARBA" id="ARBA00023136"/>
    </source>
</evidence>
<proteinExistence type="inferred from homology"/>
<dbReference type="Pfam" id="PF05633">
    <property type="entry name" value="ROH1-like"/>
    <property type="match status" value="1"/>
</dbReference>
<dbReference type="Proteomes" id="UP000825935">
    <property type="component" value="Chromosome 15"/>
</dbReference>
<evidence type="ECO:0000256" key="5">
    <source>
        <dbReference type="ARBA" id="ARBA00035114"/>
    </source>
</evidence>
<name>A0A8T2TBB6_CERRI</name>
<protein>
    <recommendedName>
        <fullName evidence="9">Protein BYPASS-related</fullName>
    </recommendedName>
</protein>
<keyword evidence="8" id="KW-1185">Reference proteome</keyword>
<feature type="transmembrane region" description="Helical" evidence="6">
    <location>
        <begin position="201"/>
        <end position="222"/>
    </location>
</feature>
<dbReference type="AlphaFoldDB" id="A0A8T2TBB6"/>
<gene>
    <name evidence="7" type="ORF">KP509_15G075000</name>
</gene>
<comment type="caution">
    <text evidence="7">The sequence shown here is derived from an EMBL/GenBank/DDBJ whole genome shotgun (WGS) entry which is preliminary data.</text>
</comment>
<evidence type="ECO:0008006" key="9">
    <source>
        <dbReference type="Google" id="ProtNLM"/>
    </source>
</evidence>
<evidence type="ECO:0000256" key="1">
    <source>
        <dbReference type="ARBA" id="ARBA00004167"/>
    </source>
</evidence>
<sequence>MASSSMFSSLLQSLPSSKTFSFRSNSGIGIYNPVLGLLESKITSQLELLTLRDEEGTGYLSAEWLHSAMSMVLFANSSAMASIPDIQHALSDPGSFSKWLDECLDDNIRLLDASVIIQETLSCSAKHLAYVKAALQPSDMLISKAALQKVLYAASESGKILQRRMVDTASKRSKLETCGSVLRRMGEKLFSLEDSYKGNGWGVMYVAHVVTIIISAVLITALSVGSRRASMTTVSISTQSKWSLALAGLQLRIKEQVDVKRSRIQRMPYLEELENVDALVCTLGEMVSEALQANQFPMPSEAEQQIRRAMDDLNHLSNELEQGLSALAQDMHQLYDVLVRSRIMLLDMYPKSSSIPRFYYEQEGKQS</sequence>
<dbReference type="PANTHER" id="PTHR31509">
    <property type="entry name" value="BPS1-LIKE PROTEIN"/>
    <property type="match status" value="1"/>
</dbReference>